<gene>
    <name evidence="1" type="ORF">CY34DRAFT_95373</name>
</gene>
<dbReference type="InParanoid" id="A0A0C9ZEI0"/>
<keyword evidence="2" id="KW-1185">Reference proteome</keyword>
<evidence type="ECO:0000313" key="2">
    <source>
        <dbReference type="Proteomes" id="UP000054485"/>
    </source>
</evidence>
<organism evidence="1 2">
    <name type="scientific">Suillus luteus UH-Slu-Lm8-n1</name>
    <dbReference type="NCBI Taxonomy" id="930992"/>
    <lineage>
        <taxon>Eukaryota</taxon>
        <taxon>Fungi</taxon>
        <taxon>Dikarya</taxon>
        <taxon>Basidiomycota</taxon>
        <taxon>Agaricomycotina</taxon>
        <taxon>Agaricomycetes</taxon>
        <taxon>Agaricomycetidae</taxon>
        <taxon>Boletales</taxon>
        <taxon>Suillineae</taxon>
        <taxon>Suillaceae</taxon>
        <taxon>Suillus</taxon>
    </lineage>
</organism>
<proteinExistence type="predicted"/>
<dbReference type="EMBL" id="KN835581">
    <property type="protein sequence ID" value="KIK35875.1"/>
    <property type="molecule type" value="Genomic_DNA"/>
</dbReference>
<evidence type="ECO:0000313" key="1">
    <source>
        <dbReference type="EMBL" id="KIK35875.1"/>
    </source>
</evidence>
<reference evidence="2" key="2">
    <citation type="submission" date="2015-01" db="EMBL/GenBank/DDBJ databases">
        <title>Evolutionary Origins and Diversification of the Mycorrhizal Mutualists.</title>
        <authorList>
            <consortium name="DOE Joint Genome Institute"/>
            <consortium name="Mycorrhizal Genomics Consortium"/>
            <person name="Kohler A."/>
            <person name="Kuo A."/>
            <person name="Nagy L.G."/>
            <person name="Floudas D."/>
            <person name="Copeland A."/>
            <person name="Barry K.W."/>
            <person name="Cichocki N."/>
            <person name="Veneault-Fourrey C."/>
            <person name="LaButti K."/>
            <person name="Lindquist E.A."/>
            <person name="Lipzen A."/>
            <person name="Lundell T."/>
            <person name="Morin E."/>
            <person name="Murat C."/>
            <person name="Riley R."/>
            <person name="Ohm R."/>
            <person name="Sun H."/>
            <person name="Tunlid A."/>
            <person name="Henrissat B."/>
            <person name="Grigoriev I.V."/>
            <person name="Hibbett D.S."/>
            <person name="Martin F."/>
        </authorList>
    </citation>
    <scope>NUCLEOTIDE SEQUENCE [LARGE SCALE GENOMIC DNA]</scope>
    <source>
        <strain evidence="2">UH-Slu-Lm8-n1</strain>
    </source>
</reference>
<sequence>EWLENIEGNDPWTTDKYISLEPRDGGKTRVPTLHIQQLDGTMTEANTNHEKSTIIATSFFPPPPANDFIPPNVIYPEPVAQNAPFTAAEITCATVKLSRYKTPGETKRKLLS</sequence>
<name>A0A0C9ZEI0_9AGAM</name>
<accession>A0A0C9ZEI0</accession>
<dbReference type="Proteomes" id="UP000054485">
    <property type="component" value="Unassembled WGS sequence"/>
</dbReference>
<protein>
    <submittedName>
        <fullName evidence="1">Uncharacterized protein</fullName>
    </submittedName>
</protein>
<dbReference type="AlphaFoldDB" id="A0A0C9ZEI0"/>
<dbReference type="STRING" id="930992.A0A0C9ZEI0"/>
<feature type="non-terminal residue" evidence="1">
    <location>
        <position position="1"/>
    </location>
</feature>
<reference evidence="1 2" key="1">
    <citation type="submission" date="2014-04" db="EMBL/GenBank/DDBJ databases">
        <authorList>
            <consortium name="DOE Joint Genome Institute"/>
            <person name="Kuo A."/>
            <person name="Ruytinx J."/>
            <person name="Rineau F."/>
            <person name="Colpaert J."/>
            <person name="Kohler A."/>
            <person name="Nagy L.G."/>
            <person name="Floudas D."/>
            <person name="Copeland A."/>
            <person name="Barry K.W."/>
            <person name="Cichocki N."/>
            <person name="Veneault-Fourrey C."/>
            <person name="LaButti K."/>
            <person name="Lindquist E.A."/>
            <person name="Lipzen A."/>
            <person name="Lundell T."/>
            <person name="Morin E."/>
            <person name="Murat C."/>
            <person name="Sun H."/>
            <person name="Tunlid A."/>
            <person name="Henrissat B."/>
            <person name="Grigoriev I.V."/>
            <person name="Hibbett D.S."/>
            <person name="Martin F."/>
            <person name="Nordberg H.P."/>
            <person name="Cantor M.N."/>
            <person name="Hua S.X."/>
        </authorList>
    </citation>
    <scope>NUCLEOTIDE SEQUENCE [LARGE SCALE GENOMIC DNA]</scope>
    <source>
        <strain evidence="1 2">UH-Slu-Lm8-n1</strain>
    </source>
</reference>
<dbReference type="HOGENOM" id="CLU_2151878_0_0_1"/>